<evidence type="ECO:0000313" key="2">
    <source>
        <dbReference type="Proteomes" id="UP000399805"/>
    </source>
</evidence>
<dbReference type="RefSeq" id="WP_155546539.1">
    <property type="nucleotide sequence ID" value="NZ_CABVGP010000002.1"/>
</dbReference>
<reference evidence="1 2" key="1">
    <citation type="submission" date="2019-09" db="EMBL/GenBank/DDBJ databases">
        <authorList>
            <person name="Leyn A S."/>
        </authorList>
    </citation>
    <scope>NUCLEOTIDE SEQUENCE [LARGE SCALE GENOMIC DNA]</scope>
    <source>
        <strain evidence="1">AA231_1</strain>
    </source>
</reference>
<evidence type="ECO:0000313" key="1">
    <source>
        <dbReference type="EMBL" id="VVJ21623.1"/>
    </source>
</evidence>
<organism evidence="1 2">
    <name type="scientific">Amycolatopsis camponoti</name>
    <dbReference type="NCBI Taxonomy" id="2606593"/>
    <lineage>
        <taxon>Bacteria</taxon>
        <taxon>Bacillati</taxon>
        <taxon>Actinomycetota</taxon>
        <taxon>Actinomycetes</taxon>
        <taxon>Pseudonocardiales</taxon>
        <taxon>Pseudonocardiaceae</taxon>
        <taxon>Amycolatopsis</taxon>
    </lineage>
</organism>
<gene>
    <name evidence="1" type="ORF">AA23TX_06644</name>
</gene>
<dbReference type="EMBL" id="CABVGP010000002">
    <property type="protein sequence ID" value="VVJ21623.1"/>
    <property type="molecule type" value="Genomic_DNA"/>
</dbReference>
<sequence>MSKPITKIELKLWTAQTPGAGTDGRVYLGLAGREYAVKSSGNGHDFQPAPEPHVFVFGQGANVALAEHNNPAAPWQTDFEDVALCPKFLRLAPKGDDDNWNLQRADLTVWYRESLVAGAPMHARNFSRLSNSPHLWLGVQRGLYLFF</sequence>
<dbReference type="Proteomes" id="UP000399805">
    <property type="component" value="Unassembled WGS sequence"/>
</dbReference>
<protein>
    <submittedName>
        <fullName evidence="1">Uncharacterized protein</fullName>
    </submittedName>
</protein>
<proteinExistence type="predicted"/>
<name>A0A6I8LYL2_9PSEU</name>
<accession>A0A6I8LYL2</accession>
<dbReference type="AlphaFoldDB" id="A0A6I8LYL2"/>
<keyword evidence="2" id="KW-1185">Reference proteome</keyword>